<evidence type="ECO:0000313" key="1">
    <source>
        <dbReference type="EMBL" id="ETO79199.1"/>
    </source>
</evidence>
<proteinExistence type="predicted"/>
<dbReference type="AlphaFoldDB" id="A0A081AJY8"/>
<gene>
    <name evidence="1" type="ORF">F444_06077</name>
</gene>
<reference evidence="1 2" key="1">
    <citation type="submission" date="2013-11" db="EMBL/GenBank/DDBJ databases">
        <title>The Genome Sequence of Phytophthora parasitica P1976.</title>
        <authorList>
            <consortium name="The Broad Institute Genomics Platform"/>
            <person name="Russ C."/>
            <person name="Tyler B."/>
            <person name="Panabieres F."/>
            <person name="Shan W."/>
            <person name="Tripathy S."/>
            <person name="Grunwald N."/>
            <person name="Machado M."/>
            <person name="Johnson C.S."/>
            <person name="Walker B."/>
            <person name="Young S."/>
            <person name="Zeng Q."/>
            <person name="Gargeya S."/>
            <person name="Fitzgerald M."/>
            <person name="Haas B."/>
            <person name="Abouelleil A."/>
            <person name="Allen A.W."/>
            <person name="Alvarado L."/>
            <person name="Arachchi H.M."/>
            <person name="Berlin A.M."/>
            <person name="Chapman S.B."/>
            <person name="Gainer-Dewar J."/>
            <person name="Goldberg J."/>
            <person name="Griggs A."/>
            <person name="Gujja S."/>
            <person name="Hansen M."/>
            <person name="Howarth C."/>
            <person name="Imamovic A."/>
            <person name="Ireland A."/>
            <person name="Larimer J."/>
            <person name="McCowan C."/>
            <person name="Murphy C."/>
            <person name="Pearson M."/>
            <person name="Poon T.W."/>
            <person name="Priest M."/>
            <person name="Roberts A."/>
            <person name="Saif S."/>
            <person name="Shea T."/>
            <person name="Sisk P."/>
            <person name="Sykes S."/>
            <person name="Wortman J."/>
            <person name="Nusbaum C."/>
            <person name="Birren B."/>
        </authorList>
    </citation>
    <scope>NUCLEOTIDE SEQUENCE [LARGE SCALE GENOMIC DNA]</scope>
    <source>
        <strain evidence="1 2">P1976</strain>
    </source>
</reference>
<protein>
    <submittedName>
        <fullName evidence="1">Uncharacterized protein</fullName>
    </submittedName>
</protein>
<organism evidence="1 2">
    <name type="scientific">Phytophthora nicotianae P1976</name>
    <dbReference type="NCBI Taxonomy" id="1317066"/>
    <lineage>
        <taxon>Eukaryota</taxon>
        <taxon>Sar</taxon>
        <taxon>Stramenopiles</taxon>
        <taxon>Oomycota</taxon>
        <taxon>Peronosporomycetes</taxon>
        <taxon>Peronosporales</taxon>
        <taxon>Peronosporaceae</taxon>
        <taxon>Phytophthora</taxon>
    </lineage>
</organism>
<accession>A0A081AJY8</accession>
<evidence type="ECO:0000313" key="2">
    <source>
        <dbReference type="Proteomes" id="UP000028582"/>
    </source>
</evidence>
<dbReference type="Proteomes" id="UP000028582">
    <property type="component" value="Unassembled WGS sequence"/>
</dbReference>
<comment type="caution">
    <text evidence="1">The sequence shown here is derived from an EMBL/GenBank/DDBJ whole genome shotgun (WGS) entry which is preliminary data.</text>
</comment>
<dbReference type="EMBL" id="ANJA01001138">
    <property type="protein sequence ID" value="ETO79199.1"/>
    <property type="molecule type" value="Genomic_DNA"/>
</dbReference>
<name>A0A081AJY8_PHYNI</name>
<sequence length="72" mass="8560">MQQLAEQLRVLLAKIGRYVRNTTFSPHAADYNKRPYRSVIFFERYRVTKSQKDARKFYDCGTEASRRPGQED</sequence>